<feature type="compositionally biased region" description="Polar residues" evidence="1">
    <location>
        <begin position="20"/>
        <end position="35"/>
    </location>
</feature>
<sequence>MSKKWAIGLLAGLMLVSSACSSSNSEGTNKENASGSPEGKKEEISFVDVSPSPERTKYFNEVIAAFEQANPNIKVKLETVPWDQAFNKLAMQGASKTMPDVVNMYPAWLNTFVPAGYLEPITSNYDAWSNKDKLTSFVSGITMEEQQRKVYNDIYYMPDALMSAALFVRKDWFEEANLPLPTTWDELFASAEKLTDSSKNRYGWAYRGARAGFDQIFAYITAVTGGETYEKDGTSVLHRPEALEAFVRFTDMYKKGYAPKDSINWGYQEMVQGFTSGVSGILNQTTEVIATAKASMPDESWTVIPYPKGDDGKRYIGASATWGYSVSADSKHKEAAWKFIEFLSTPENNLKYSNTLTMIPIFKSGAEDATTKEGPMQGFIDTLDDPDSYLVADLGNFPELGEFRESIMDAEVQKYLLNNQSAEETLKKLGDFLTNAQQKYMKEHPEVPLPRVIKPDMK</sequence>
<gene>
    <name evidence="3" type="ORF">DFP98_12890</name>
</gene>
<reference evidence="3 4" key="1">
    <citation type="submission" date="2018-07" db="EMBL/GenBank/DDBJ databases">
        <title>Genomic Encyclopedia of Type Strains, Phase III (KMG-III): the genomes of soil and plant-associated and newly described type strains.</title>
        <authorList>
            <person name="Whitman W."/>
        </authorList>
    </citation>
    <scope>NUCLEOTIDE SEQUENCE [LARGE SCALE GENOMIC DNA]</scope>
    <source>
        <strain evidence="3 4">CECT 7287</strain>
    </source>
</reference>
<feature type="signal peptide" evidence="2">
    <location>
        <begin position="1"/>
        <end position="21"/>
    </location>
</feature>
<dbReference type="OrthoDB" id="9808332at2"/>
<comment type="caution">
    <text evidence="3">The sequence shown here is derived from an EMBL/GenBank/DDBJ whole genome shotgun (WGS) entry which is preliminary data.</text>
</comment>
<evidence type="ECO:0000313" key="4">
    <source>
        <dbReference type="Proteomes" id="UP000256977"/>
    </source>
</evidence>
<dbReference type="SUPFAM" id="SSF53850">
    <property type="entry name" value="Periplasmic binding protein-like II"/>
    <property type="match status" value="1"/>
</dbReference>
<feature type="region of interest" description="Disordered" evidence="1">
    <location>
        <begin position="20"/>
        <end position="45"/>
    </location>
</feature>
<protein>
    <submittedName>
        <fullName evidence="3">Carbohydrate ABC transporter substrate-binding protein (CUT1 family)</fullName>
    </submittedName>
</protein>
<dbReference type="PANTHER" id="PTHR43649:SF12">
    <property type="entry name" value="DIACETYLCHITOBIOSE BINDING PROTEIN DASA"/>
    <property type="match status" value="1"/>
</dbReference>
<keyword evidence="2" id="KW-0732">Signal</keyword>
<evidence type="ECO:0000256" key="2">
    <source>
        <dbReference type="SAM" id="SignalP"/>
    </source>
</evidence>
<dbReference type="EMBL" id="QRDZ01000028">
    <property type="protein sequence ID" value="RED61981.1"/>
    <property type="molecule type" value="Genomic_DNA"/>
</dbReference>
<keyword evidence="4" id="KW-1185">Reference proteome</keyword>
<dbReference type="InterPro" id="IPR050490">
    <property type="entry name" value="Bact_solute-bd_prot1"/>
</dbReference>
<evidence type="ECO:0000256" key="1">
    <source>
        <dbReference type="SAM" id="MobiDB-lite"/>
    </source>
</evidence>
<feature type="chain" id="PRO_5039716141" evidence="2">
    <location>
        <begin position="22"/>
        <end position="458"/>
    </location>
</feature>
<dbReference type="Gene3D" id="3.40.190.10">
    <property type="entry name" value="Periplasmic binding protein-like II"/>
    <property type="match status" value="1"/>
</dbReference>
<evidence type="ECO:0000313" key="3">
    <source>
        <dbReference type="EMBL" id="RED61981.1"/>
    </source>
</evidence>
<dbReference type="RefSeq" id="WP_116064006.1">
    <property type="nucleotide sequence ID" value="NZ_QRDZ01000028.1"/>
</dbReference>
<dbReference type="Pfam" id="PF01547">
    <property type="entry name" value="SBP_bac_1"/>
    <property type="match status" value="1"/>
</dbReference>
<dbReference type="InterPro" id="IPR006059">
    <property type="entry name" value="SBP"/>
</dbReference>
<dbReference type="Proteomes" id="UP000256977">
    <property type="component" value="Unassembled WGS sequence"/>
</dbReference>
<proteinExistence type="predicted"/>
<dbReference type="CDD" id="cd13585">
    <property type="entry name" value="PBP2_TMBP_like"/>
    <property type="match status" value="1"/>
</dbReference>
<accession>A0A3D9IJU6</accession>
<name>A0A3D9IJU6_9BACL</name>
<organism evidence="3 4">
    <name type="scientific">Cohnella phaseoli</name>
    <dbReference type="NCBI Taxonomy" id="456490"/>
    <lineage>
        <taxon>Bacteria</taxon>
        <taxon>Bacillati</taxon>
        <taxon>Bacillota</taxon>
        <taxon>Bacilli</taxon>
        <taxon>Bacillales</taxon>
        <taxon>Paenibacillaceae</taxon>
        <taxon>Cohnella</taxon>
    </lineage>
</organism>
<dbReference type="AlphaFoldDB" id="A0A3D9IJU6"/>
<dbReference type="PROSITE" id="PS51257">
    <property type="entry name" value="PROKAR_LIPOPROTEIN"/>
    <property type="match status" value="1"/>
</dbReference>
<dbReference type="PANTHER" id="PTHR43649">
    <property type="entry name" value="ARABINOSE-BINDING PROTEIN-RELATED"/>
    <property type="match status" value="1"/>
</dbReference>